<reference evidence="8 9" key="1">
    <citation type="submission" date="2016-10" db="EMBL/GenBank/DDBJ databases">
        <title>Complete genome sequences of three Cupriavidus strains isolated from various Malaysian environments.</title>
        <authorList>
            <person name="Abdullah A.A.-A."/>
            <person name="Shafie N.A.H."/>
            <person name="Lau N.S."/>
        </authorList>
    </citation>
    <scope>NUCLEOTIDE SEQUENCE [LARGE SCALE GENOMIC DNA]</scope>
    <source>
        <strain evidence="8 9">USMAA1020</strain>
    </source>
</reference>
<evidence type="ECO:0000256" key="5">
    <source>
        <dbReference type="PROSITE-ProRule" id="PRU01248"/>
    </source>
</evidence>
<dbReference type="RefSeq" id="WP_071072078.1">
    <property type="nucleotide sequence ID" value="NZ_CP017755.1"/>
</dbReference>
<dbReference type="Gene3D" id="1.10.443.10">
    <property type="entry name" value="Intergrase catalytic core"/>
    <property type="match status" value="1"/>
</dbReference>
<evidence type="ECO:0000313" key="8">
    <source>
        <dbReference type="EMBL" id="AOZ09484.1"/>
    </source>
</evidence>
<dbReference type="Proteomes" id="UP000177515">
    <property type="component" value="Chromosome 2"/>
</dbReference>
<feature type="domain" description="Core-binding (CB)" evidence="7">
    <location>
        <begin position="54"/>
        <end position="162"/>
    </location>
</feature>
<evidence type="ECO:0000256" key="4">
    <source>
        <dbReference type="ARBA" id="ARBA00023172"/>
    </source>
</evidence>
<name>A0ABN4TY42_9BURK</name>
<evidence type="ECO:0000313" key="9">
    <source>
        <dbReference type="Proteomes" id="UP000177515"/>
    </source>
</evidence>
<dbReference type="InterPro" id="IPR010998">
    <property type="entry name" value="Integrase_recombinase_N"/>
</dbReference>
<dbReference type="EMBL" id="CP017755">
    <property type="protein sequence ID" value="AOZ09484.1"/>
    <property type="molecule type" value="Genomic_DNA"/>
</dbReference>
<dbReference type="PROSITE" id="PS51898">
    <property type="entry name" value="TYR_RECOMBINASE"/>
    <property type="match status" value="1"/>
</dbReference>
<keyword evidence="3 5" id="KW-0238">DNA-binding</keyword>
<proteinExistence type="inferred from homology"/>
<dbReference type="PROSITE" id="PS51900">
    <property type="entry name" value="CB"/>
    <property type="match status" value="1"/>
</dbReference>
<dbReference type="InterPro" id="IPR013762">
    <property type="entry name" value="Integrase-like_cat_sf"/>
</dbReference>
<comment type="similarity">
    <text evidence="1">Belongs to the 'phage' integrase family.</text>
</comment>
<keyword evidence="9" id="KW-1185">Reference proteome</keyword>
<dbReference type="SUPFAM" id="SSF56349">
    <property type="entry name" value="DNA breaking-rejoining enzymes"/>
    <property type="match status" value="1"/>
</dbReference>
<evidence type="ECO:0000256" key="2">
    <source>
        <dbReference type="ARBA" id="ARBA00022908"/>
    </source>
</evidence>
<accession>A0ABN4TY42</accession>
<protein>
    <submittedName>
        <fullName evidence="8">Integrase</fullName>
    </submittedName>
</protein>
<keyword evidence="4" id="KW-0233">DNA recombination</keyword>
<feature type="domain" description="Tyr recombinase" evidence="6">
    <location>
        <begin position="185"/>
        <end position="405"/>
    </location>
</feature>
<dbReference type="Gene3D" id="1.10.150.130">
    <property type="match status" value="1"/>
</dbReference>
<sequence length="415" mass="45773">MDHATPSLPSPSPSPAQLATLPAIPLERLRLPADLSGALGANRAAGAGAQIAAQDDVAAITAWLARYADSQATLQTYRRDVERLLLWAVQQRGKPLSSLTHEDLLLYQRFLADPQPAARWVMPPGKKLARSHPGWRPFAGPLSPASARQAMVILNALFAWLTEAGYLAGNPLSLARRRRSQTPPRVTRYLSHAMWDAVKEAIEAMPGTAAEASARERLHAARCRWLCTLLYLGGLRAAEVLDTSMGAFFCRRDALGVERWWLEVVGKGRKTRLVPATDELVAELARYRRAHELPAMPQFGEERPLVLPVIGRDKALSRGALHLILKEVFAMAAARMRARGPQWEAQAAVLESASAHWLRHTAGSHMTDRQVDLRFVRDNFGHASIATTSAYLHSEDDARHAATQERHQIGWGRKG</sequence>
<evidence type="ECO:0000256" key="3">
    <source>
        <dbReference type="ARBA" id="ARBA00023125"/>
    </source>
</evidence>
<dbReference type="InterPro" id="IPR002104">
    <property type="entry name" value="Integrase_catalytic"/>
</dbReference>
<keyword evidence="2" id="KW-0229">DNA integration</keyword>
<gene>
    <name evidence="8" type="ORF">BKK80_27395</name>
</gene>
<dbReference type="InterPro" id="IPR050090">
    <property type="entry name" value="Tyrosine_recombinase_XerCD"/>
</dbReference>
<evidence type="ECO:0000259" key="7">
    <source>
        <dbReference type="PROSITE" id="PS51900"/>
    </source>
</evidence>
<dbReference type="PANTHER" id="PTHR30349">
    <property type="entry name" value="PHAGE INTEGRASE-RELATED"/>
    <property type="match status" value="1"/>
</dbReference>
<evidence type="ECO:0000256" key="1">
    <source>
        <dbReference type="ARBA" id="ARBA00008857"/>
    </source>
</evidence>
<dbReference type="InterPro" id="IPR011010">
    <property type="entry name" value="DNA_brk_join_enz"/>
</dbReference>
<organism evidence="8 9">
    <name type="scientific">Cupriavidus malaysiensis</name>
    <dbReference type="NCBI Taxonomy" id="367825"/>
    <lineage>
        <taxon>Bacteria</taxon>
        <taxon>Pseudomonadati</taxon>
        <taxon>Pseudomonadota</taxon>
        <taxon>Betaproteobacteria</taxon>
        <taxon>Burkholderiales</taxon>
        <taxon>Burkholderiaceae</taxon>
        <taxon>Cupriavidus</taxon>
    </lineage>
</organism>
<dbReference type="Pfam" id="PF00589">
    <property type="entry name" value="Phage_integrase"/>
    <property type="match status" value="1"/>
</dbReference>
<dbReference type="InterPro" id="IPR044068">
    <property type="entry name" value="CB"/>
</dbReference>
<evidence type="ECO:0000259" key="6">
    <source>
        <dbReference type="PROSITE" id="PS51898"/>
    </source>
</evidence>
<dbReference type="PANTHER" id="PTHR30349:SF41">
    <property type="entry name" value="INTEGRASE_RECOMBINASE PROTEIN MJ0367-RELATED"/>
    <property type="match status" value="1"/>
</dbReference>